<dbReference type="EMBL" id="PJKA01000010">
    <property type="protein sequence ID" value="PNC18228.1"/>
    <property type="molecule type" value="Genomic_DNA"/>
</dbReference>
<accession>A0A2N8HE34</accession>
<comment type="caution">
    <text evidence="1">The sequence shown here is derived from an EMBL/GenBank/DDBJ whole genome shotgun (WGS) entry which is preliminary data.</text>
</comment>
<dbReference type="AlphaFoldDB" id="A0A2N8HE34"/>
<organism evidence="1 2">
    <name type="scientific">Akkermansia muciniphila</name>
    <dbReference type="NCBI Taxonomy" id="239935"/>
    <lineage>
        <taxon>Bacteria</taxon>
        <taxon>Pseudomonadati</taxon>
        <taxon>Verrucomicrobiota</taxon>
        <taxon>Verrucomicrobiia</taxon>
        <taxon>Verrucomicrobiales</taxon>
        <taxon>Akkermansiaceae</taxon>
        <taxon>Akkermansia</taxon>
    </lineage>
</organism>
<evidence type="ECO:0000313" key="1">
    <source>
        <dbReference type="EMBL" id="PNC18228.1"/>
    </source>
</evidence>
<evidence type="ECO:0000313" key="2">
    <source>
        <dbReference type="Proteomes" id="UP000236000"/>
    </source>
</evidence>
<sequence length="93" mass="10473">MNPFFTHIPASEILKSFFRTQSDENQFESTPGIDSMGLFCWLCDIHGKNSVRFFSSPCGSDIFHGPSQGILGIQEGFTLKIFNGHFQKFCGLF</sequence>
<dbReference type="Proteomes" id="UP000236000">
    <property type="component" value="Unassembled WGS sequence"/>
</dbReference>
<name>A0A2N8HE34_9BACT</name>
<protein>
    <submittedName>
        <fullName evidence="1">Uncharacterized protein</fullName>
    </submittedName>
</protein>
<gene>
    <name evidence="1" type="ORF">CXU22_06245</name>
</gene>
<proteinExistence type="predicted"/>
<reference evidence="1 2" key="1">
    <citation type="journal article" date="2017" name="BMC Genomics">
        <title>Genome sequencing of 39 Akkermansia muciniphila isolates reveals its population structure, genomic and functional diverisity, and global distribution in mammalian gut microbiotas.</title>
        <authorList>
            <person name="Guo X."/>
            <person name="Li S."/>
            <person name="Zhang J."/>
            <person name="Wu F."/>
            <person name="Li X."/>
            <person name="Wu D."/>
            <person name="Zhang M."/>
            <person name="Ou Z."/>
            <person name="Jie Z."/>
            <person name="Yan Q."/>
            <person name="Li P."/>
            <person name="Yi J."/>
            <person name="Peng Y."/>
        </authorList>
    </citation>
    <scope>NUCLEOTIDE SEQUENCE [LARGE SCALE GENOMIC DNA]</scope>
    <source>
        <strain evidence="1 2">GP24</strain>
    </source>
</reference>